<sequence>MLVLIGVAVVGAAVAGCVSVTPASGPAPAHAPAEVEPTRATDPLVVEAPAREALESAGPAPAKPSRVKPSRAAARPRAAQRGTGSRHRATAPAPQPRSTRAPVRRKRPPAKPPVRLPANAGVPVTVPDVCGMVERSGGWRPGSRESRACREAARR</sequence>
<feature type="compositionally biased region" description="Basic and acidic residues" evidence="1">
    <location>
        <begin position="142"/>
        <end position="155"/>
    </location>
</feature>
<evidence type="ECO:0008006" key="5">
    <source>
        <dbReference type="Google" id="ProtNLM"/>
    </source>
</evidence>
<evidence type="ECO:0000313" key="3">
    <source>
        <dbReference type="EMBL" id="MFC5025440.1"/>
    </source>
</evidence>
<evidence type="ECO:0000256" key="2">
    <source>
        <dbReference type="SAM" id="SignalP"/>
    </source>
</evidence>
<protein>
    <recommendedName>
        <fullName evidence="5">Lipoprotein</fullName>
    </recommendedName>
</protein>
<keyword evidence="4" id="KW-1185">Reference proteome</keyword>
<name>A0ABV9XJ72_9ACTN</name>
<dbReference type="Proteomes" id="UP001595829">
    <property type="component" value="Unassembled WGS sequence"/>
</dbReference>
<organism evidence="3 4">
    <name type="scientific">Streptomyces coeruleoprunus</name>
    <dbReference type="NCBI Taxonomy" id="285563"/>
    <lineage>
        <taxon>Bacteria</taxon>
        <taxon>Bacillati</taxon>
        <taxon>Actinomycetota</taxon>
        <taxon>Actinomycetes</taxon>
        <taxon>Kitasatosporales</taxon>
        <taxon>Streptomycetaceae</taxon>
        <taxon>Streptomyces</taxon>
    </lineage>
</organism>
<dbReference type="EMBL" id="JBHSJD010000020">
    <property type="protein sequence ID" value="MFC5025440.1"/>
    <property type="molecule type" value="Genomic_DNA"/>
</dbReference>
<feature type="region of interest" description="Disordered" evidence="1">
    <location>
        <begin position="44"/>
        <end position="155"/>
    </location>
</feature>
<dbReference type="RefSeq" id="WP_345692814.1">
    <property type="nucleotide sequence ID" value="NZ_BAABIT010000001.1"/>
</dbReference>
<accession>A0ABV9XJ72</accession>
<feature type="compositionally biased region" description="Low complexity" evidence="1">
    <location>
        <begin position="71"/>
        <end position="81"/>
    </location>
</feature>
<gene>
    <name evidence="3" type="ORF">ACFPM3_25265</name>
</gene>
<reference evidence="4" key="1">
    <citation type="journal article" date="2019" name="Int. J. Syst. Evol. Microbiol.">
        <title>The Global Catalogue of Microorganisms (GCM) 10K type strain sequencing project: providing services to taxonomists for standard genome sequencing and annotation.</title>
        <authorList>
            <consortium name="The Broad Institute Genomics Platform"/>
            <consortium name="The Broad Institute Genome Sequencing Center for Infectious Disease"/>
            <person name="Wu L."/>
            <person name="Ma J."/>
        </authorList>
    </citation>
    <scope>NUCLEOTIDE SEQUENCE [LARGE SCALE GENOMIC DNA]</scope>
    <source>
        <strain evidence="4">CGMCC 4.1648</strain>
    </source>
</reference>
<keyword evidence="2" id="KW-0732">Signal</keyword>
<feature type="signal peptide" evidence="2">
    <location>
        <begin position="1"/>
        <end position="15"/>
    </location>
</feature>
<feature type="chain" id="PRO_5045220456" description="Lipoprotein" evidence="2">
    <location>
        <begin position="16"/>
        <end position="155"/>
    </location>
</feature>
<proteinExistence type="predicted"/>
<evidence type="ECO:0000313" key="4">
    <source>
        <dbReference type="Proteomes" id="UP001595829"/>
    </source>
</evidence>
<evidence type="ECO:0000256" key="1">
    <source>
        <dbReference type="SAM" id="MobiDB-lite"/>
    </source>
</evidence>
<comment type="caution">
    <text evidence="3">The sequence shown here is derived from an EMBL/GenBank/DDBJ whole genome shotgun (WGS) entry which is preliminary data.</text>
</comment>